<evidence type="ECO:0000313" key="1">
    <source>
        <dbReference type="EMBL" id="BAV86532.1"/>
    </source>
</evidence>
<proteinExistence type="predicted"/>
<accession>A0A2Z5QVX4</accession>
<name>A0A2Z5QVX4_9MICC</name>
<keyword evidence="2" id="KW-1185">Reference proteome</keyword>
<dbReference type="KEGG" id="raj:RA11412_0233"/>
<reference evidence="1 2" key="1">
    <citation type="submission" date="2016-10" db="EMBL/GenBank/DDBJ databases">
        <title>Genome sequence of Rothia aeria strain JCM11412.</title>
        <authorList>
            <person name="Nambu T."/>
        </authorList>
    </citation>
    <scope>NUCLEOTIDE SEQUENCE [LARGE SCALE GENOMIC DNA]</scope>
    <source>
        <strain evidence="1 2">JCM 11412</strain>
    </source>
</reference>
<gene>
    <name evidence="1" type="ORF">RA11412_0233</name>
</gene>
<dbReference type="AlphaFoldDB" id="A0A2Z5QVX4"/>
<evidence type="ECO:0000313" key="2">
    <source>
        <dbReference type="Proteomes" id="UP000250241"/>
    </source>
</evidence>
<sequence>MKNVVRYISKFEKDTDIFIEVLKFKNEPPLDVLQKFLMKLALCMMNTQ</sequence>
<protein>
    <submittedName>
        <fullName evidence="1">Uncharacterized protein</fullName>
    </submittedName>
</protein>
<dbReference type="Proteomes" id="UP000250241">
    <property type="component" value="Chromosome"/>
</dbReference>
<organism evidence="1 2">
    <name type="scientific">Rothia aeria</name>
    <dbReference type="NCBI Taxonomy" id="172042"/>
    <lineage>
        <taxon>Bacteria</taxon>
        <taxon>Bacillati</taxon>
        <taxon>Actinomycetota</taxon>
        <taxon>Actinomycetes</taxon>
        <taxon>Micrococcales</taxon>
        <taxon>Micrococcaceae</taxon>
        <taxon>Rothia</taxon>
    </lineage>
</organism>
<dbReference type="EMBL" id="AP017895">
    <property type="protein sequence ID" value="BAV86532.1"/>
    <property type="molecule type" value="Genomic_DNA"/>
</dbReference>